<dbReference type="EMBL" id="VWXX01000061">
    <property type="protein sequence ID" value="KAA6181834.1"/>
    <property type="molecule type" value="Genomic_DNA"/>
</dbReference>
<dbReference type="Proteomes" id="UP000322981">
    <property type="component" value="Unassembled WGS sequence"/>
</dbReference>
<sequence>MPVASMGSRTSLLLSPWPLSILTCAAPYAPRVGQPLAGDLLQRRIHRVLAIARAFDYSALVLGAWGCGAFANDPERTARDFHAALLQLAGGFSQVVFAIADWSVQRAFLTPFTAELSDGTIQS</sequence>
<gene>
    <name evidence="1" type="ORF">F2Q65_18825</name>
</gene>
<dbReference type="SUPFAM" id="SSF52949">
    <property type="entry name" value="Macro domain-like"/>
    <property type="match status" value="1"/>
</dbReference>
<dbReference type="NCBIfam" id="TIGR02452">
    <property type="entry name" value="TIGR02452 family protein"/>
    <property type="match status" value="1"/>
</dbReference>
<name>A0A5M8FBW7_9GAMM</name>
<organism evidence="1 2">
    <name type="scientific">Thiohalocapsa marina</name>
    <dbReference type="NCBI Taxonomy" id="424902"/>
    <lineage>
        <taxon>Bacteria</taxon>
        <taxon>Pseudomonadati</taxon>
        <taxon>Pseudomonadota</taxon>
        <taxon>Gammaproteobacteria</taxon>
        <taxon>Chromatiales</taxon>
        <taxon>Chromatiaceae</taxon>
        <taxon>Thiohalocapsa</taxon>
    </lineage>
</organism>
<dbReference type="PANTHER" id="PTHR35596">
    <property type="entry name" value="DUF2263 DOMAIN-CONTAINING PROTEIN"/>
    <property type="match status" value="1"/>
</dbReference>
<keyword evidence="2" id="KW-1185">Reference proteome</keyword>
<evidence type="ECO:0000313" key="1">
    <source>
        <dbReference type="EMBL" id="KAA6181834.1"/>
    </source>
</evidence>
<dbReference type="InterPro" id="IPR043472">
    <property type="entry name" value="Macro_dom-like"/>
</dbReference>
<reference evidence="1 2" key="1">
    <citation type="submission" date="2019-09" db="EMBL/GenBank/DDBJ databases">
        <title>Whole-genome sequence of the purple sulfur bacterium Thiohalocapsa marina DSM 19078.</title>
        <authorList>
            <person name="Kyndt J.A."/>
            <person name="Meyer T.E."/>
        </authorList>
    </citation>
    <scope>NUCLEOTIDE SEQUENCE [LARGE SCALE GENOMIC DNA]</scope>
    <source>
        <strain evidence="1 2">DSM 19078</strain>
    </source>
</reference>
<evidence type="ECO:0000313" key="2">
    <source>
        <dbReference type="Proteomes" id="UP000322981"/>
    </source>
</evidence>
<dbReference type="AlphaFoldDB" id="A0A5M8FBW7"/>
<protein>
    <submittedName>
        <fullName evidence="1">TIGR02452 family protein</fullName>
    </submittedName>
</protein>
<accession>A0A5M8FBW7</accession>
<dbReference type="InterPro" id="IPR012664">
    <property type="entry name" value="CHP02452"/>
</dbReference>
<proteinExistence type="predicted"/>
<comment type="caution">
    <text evidence="1">The sequence shown here is derived from an EMBL/GenBank/DDBJ whole genome shotgun (WGS) entry which is preliminary data.</text>
</comment>
<dbReference type="Gene3D" id="3.40.220.10">
    <property type="entry name" value="Leucine Aminopeptidase, subunit E, domain 1"/>
    <property type="match status" value="1"/>
</dbReference>
<dbReference type="OrthoDB" id="9806181at2"/>
<dbReference type="PANTHER" id="PTHR35596:SF1">
    <property type="entry name" value="MICROBIAL-TYPE PARG CATALYTIC DOMAIN-CONTAINING PROTEIN"/>
    <property type="match status" value="1"/>
</dbReference>